<sequence>MGDDLHVVRGRVRGVRIERIRQVRRVADPLLVLRQAPSPPPRKNQPYIRNLCESCLLSFATEKDTDCDRYKSLLGILHKDVDQLLVDEDGEIKYSELKLKLDEPEALEDNDRSKVKEDGKGGPMPMVPEGDEDDKTPNVVTSNEFFGISLSDSANDSPRWNRTPRKLPLQRSEFASDCGGEGQILNSPRMDRKSLMALYMELDEERSASAVAAYNAMAMITRLQAEKAAVHMEALQYQRMMEEQAEYDQEALEEMINLVAKREEELSELEAELEVYRAKYGGLQESDFEKHAPRDENDERNNNNNLNGKPETAFATTTAVNSETQQGQTESNCGNQEQVVAAEADKIYGSESNPAEVTATAKSKKAMRQMNRLKILEKKMHISTMGRHERPSCEFEDQ</sequence>
<feature type="compositionally biased region" description="Basic and acidic residues" evidence="6">
    <location>
        <begin position="105"/>
        <end position="120"/>
    </location>
</feature>
<evidence type="ECO:0000313" key="9">
    <source>
        <dbReference type="Proteomes" id="UP000436088"/>
    </source>
</evidence>
<feature type="region of interest" description="Disordered" evidence="6">
    <location>
        <begin position="105"/>
        <end position="137"/>
    </location>
</feature>
<keyword evidence="9" id="KW-1185">Reference proteome</keyword>
<evidence type="ECO:0000313" key="8">
    <source>
        <dbReference type="EMBL" id="KAE8662664.1"/>
    </source>
</evidence>
<dbReference type="PROSITE" id="PS51775">
    <property type="entry name" value="GTD_BINDING"/>
    <property type="match status" value="1"/>
</dbReference>
<comment type="caution">
    <text evidence="8">The sequence shown here is derived from an EMBL/GenBank/DDBJ whole genome shotgun (WGS) entry which is preliminary data.</text>
</comment>
<protein>
    <recommendedName>
        <fullName evidence="7">GTD-binding domain-containing protein</fullName>
    </recommendedName>
</protein>
<gene>
    <name evidence="8" type="ORF">F3Y22_tig00113156pilonHSYRG00025</name>
</gene>
<dbReference type="InterPro" id="IPR007656">
    <property type="entry name" value="GTD-bd"/>
</dbReference>
<keyword evidence="5" id="KW-0175">Coiled coil</keyword>
<dbReference type="InterPro" id="IPR039306">
    <property type="entry name" value="MYOB"/>
</dbReference>
<proteinExistence type="predicted"/>
<name>A0A6A2Y379_HIBSY</name>
<organism evidence="8 9">
    <name type="scientific">Hibiscus syriacus</name>
    <name type="common">Rose of Sharon</name>
    <dbReference type="NCBI Taxonomy" id="106335"/>
    <lineage>
        <taxon>Eukaryota</taxon>
        <taxon>Viridiplantae</taxon>
        <taxon>Streptophyta</taxon>
        <taxon>Embryophyta</taxon>
        <taxon>Tracheophyta</taxon>
        <taxon>Spermatophyta</taxon>
        <taxon>Magnoliopsida</taxon>
        <taxon>eudicotyledons</taxon>
        <taxon>Gunneridae</taxon>
        <taxon>Pentapetalae</taxon>
        <taxon>rosids</taxon>
        <taxon>malvids</taxon>
        <taxon>Malvales</taxon>
        <taxon>Malvaceae</taxon>
        <taxon>Malvoideae</taxon>
        <taxon>Hibiscus</taxon>
    </lineage>
</organism>
<evidence type="ECO:0000256" key="5">
    <source>
        <dbReference type="SAM" id="Coils"/>
    </source>
</evidence>
<dbReference type="EMBL" id="VEPZ02001695">
    <property type="protein sequence ID" value="KAE8662664.1"/>
    <property type="molecule type" value="Genomic_DNA"/>
</dbReference>
<evidence type="ECO:0000256" key="2">
    <source>
        <dbReference type="ARBA" id="ARBA00022692"/>
    </source>
</evidence>
<feature type="domain" description="GTD-binding" evidence="7">
    <location>
        <begin position="179"/>
        <end position="277"/>
    </location>
</feature>
<dbReference type="AlphaFoldDB" id="A0A6A2Y379"/>
<keyword evidence="4" id="KW-0472">Membrane</keyword>
<dbReference type="PANTHER" id="PTHR31448">
    <property type="entry name" value="MYOSIN-BINDING PROTEIN 2"/>
    <property type="match status" value="1"/>
</dbReference>
<dbReference type="Pfam" id="PF04576">
    <property type="entry name" value="Zein-binding"/>
    <property type="match status" value="1"/>
</dbReference>
<feature type="region of interest" description="Disordered" evidence="6">
    <location>
        <begin position="286"/>
        <end position="311"/>
    </location>
</feature>
<evidence type="ECO:0000256" key="3">
    <source>
        <dbReference type="ARBA" id="ARBA00022989"/>
    </source>
</evidence>
<keyword evidence="2" id="KW-0812">Transmembrane</keyword>
<evidence type="ECO:0000259" key="7">
    <source>
        <dbReference type="PROSITE" id="PS51775"/>
    </source>
</evidence>
<dbReference type="GO" id="GO:0016020">
    <property type="term" value="C:membrane"/>
    <property type="evidence" value="ECO:0007669"/>
    <property type="project" value="UniProtKB-SubCell"/>
</dbReference>
<comment type="subcellular location">
    <subcellularLocation>
        <location evidence="1">Membrane</location>
        <topology evidence="1">Single-pass membrane protein</topology>
    </subcellularLocation>
</comment>
<evidence type="ECO:0000256" key="4">
    <source>
        <dbReference type="ARBA" id="ARBA00023136"/>
    </source>
</evidence>
<feature type="coiled-coil region" evidence="5">
    <location>
        <begin position="252"/>
        <end position="286"/>
    </location>
</feature>
<keyword evidence="3" id="KW-1133">Transmembrane helix</keyword>
<accession>A0A6A2Y379</accession>
<evidence type="ECO:0000256" key="1">
    <source>
        <dbReference type="ARBA" id="ARBA00004167"/>
    </source>
</evidence>
<dbReference type="PANTHER" id="PTHR31448:SF9">
    <property type="entry name" value="MYOSIN-BINDING PROTEIN 6-RELATED"/>
    <property type="match status" value="1"/>
</dbReference>
<dbReference type="GO" id="GO:0080115">
    <property type="term" value="F:myosin XI tail binding"/>
    <property type="evidence" value="ECO:0007669"/>
    <property type="project" value="UniProtKB-ARBA"/>
</dbReference>
<dbReference type="Proteomes" id="UP000436088">
    <property type="component" value="Unassembled WGS sequence"/>
</dbReference>
<evidence type="ECO:0000256" key="6">
    <source>
        <dbReference type="SAM" id="MobiDB-lite"/>
    </source>
</evidence>
<feature type="compositionally biased region" description="Basic and acidic residues" evidence="6">
    <location>
        <begin position="287"/>
        <end position="301"/>
    </location>
</feature>
<reference evidence="8" key="1">
    <citation type="submission" date="2019-09" db="EMBL/GenBank/DDBJ databases">
        <title>Draft genome information of white flower Hibiscus syriacus.</title>
        <authorList>
            <person name="Kim Y.-M."/>
        </authorList>
    </citation>
    <scope>NUCLEOTIDE SEQUENCE [LARGE SCALE GENOMIC DNA]</scope>
    <source>
        <strain evidence="8">YM2019G1</strain>
    </source>
</reference>